<gene>
    <name evidence="1" type="ORF">P3F81_01790</name>
</gene>
<dbReference type="InterPro" id="IPR029044">
    <property type="entry name" value="Nucleotide-diphossugar_trans"/>
</dbReference>
<dbReference type="PANTHER" id="PTHR42866:SF1">
    <property type="entry name" value="SPORE COAT POLYSACCHARIDE BIOSYNTHESIS PROTEIN SPSF"/>
    <property type="match status" value="1"/>
</dbReference>
<reference evidence="1" key="1">
    <citation type="submission" date="2023-03" db="EMBL/GenBank/DDBJ databases">
        <title>Selenobaculum gbiensis gen. nov. sp. nov., a new bacterium isolated from the gut microbiota of IBD patient.</title>
        <authorList>
            <person name="Yeo S."/>
            <person name="Park H."/>
            <person name="Huh C.S."/>
        </authorList>
    </citation>
    <scope>NUCLEOTIDE SEQUENCE</scope>
    <source>
        <strain evidence="1">ICN-92133</strain>
    </source>
</reference>
<dbReference type="CDD" id="cd02518">
    <property type="entry name" value="GT2_SpsF"/>
    <property type="match status" value="1"/>
</dbReference>
<dbReference type="KEGG" id="sgbi:P3F81_01790"/>
<sequence length="251" mass="29189">MVAKIGCIIQARMGSTRLPGKVLMKLEDKTVLGHILTRLKQVKNADVIIVATSTSIEDNKIKDECNKYGVECFRGELKNVLSRYYHAATLYGLTDIVRICADNTILNWEIIDKQIEAYLKSKPDILCCGENITLGTGGEIFSYDMLKQAYLNAKEDYQYEHVTPYIYENSNHIVRYDIEEDLSKYRFTLDTQDDWALIQKIYEHLYKKNALFTLEEAIELINTHPELYRINENIKQIKVLKMNRDNKYVKV</sequence>
<dbReference type="GO" id="GO:0005829">
    <property type="term" value="C:cytosol"/>
    <property type="evidence" value="ECO:0007669"/>
    <property type="project" value="TreeGrafter"/>
</dbReference>
<keyword evidence="2" id="KW-1185">Reference proteome</keyword>
<dbReference type="RefSeq" id="WP_147666899.1">
    <property type="nucleotide sequence ID" value="NZ_CP120678.1"/>
</dbReference>
<name>A0A9Y2AJY5_9FIRM</name>
<dbReference type="SUPFAM" id="SSF53448">
    <property type="entry name" value="Nucleotide-diphospho-sugar transferases"/>
    <property type="match status" value="1"/>
</dbReference>
<dbReference type="AlphaFoldDB" id="A0A9Y2AJY5"/>
<dbReference type="EMBL" id="CP120678">
    <property type="protein sequence ID" value="WIW71083.1"/>
    <property type="molecule type" value="Genomic_DNA"/>
</dbReference>
<dbReference type="Gene3D" id="3.90.550.10">
    <property type="entry name" value="Spore Coat Polysaccharide Biosynthesis Protein SpsA, Chain A"/>
    <property type="match status" value="1"/>
</dbReference>
<dbReference type="Pfam" id="PF02348">
    <property type="entry name" value="CTP_transf_3"/>
    <property type="match status" value="1"/>
</dbReference>
<protein>
    <submittedName>
        <fullName evidence="1">Glycosyltransferase family protein</fullName>
    </submittedName>
</protein>
<accession>A0A9Y2AJY5</accession>
<dbReference type="InterPro" id="IPR003329">
    <property type="entry name" value="Cytidylyl_trans"/>
</dbReference>
<proteinExistence type="predicted"/>
<organism evidence="1 2">
    <name type="scientific">Selenobaculum gibii</name>
    <dbReference type="NCBI Taxonomy" id="3054208"/>
    <lineage>
        <taxon>Bacteria</taxon>
        <taxon>Bacillati</taxon>
        <taxon>Bacillota</taxon>
        <taxon>Negativicutes</taxon>
        <taxon>Selenomonadales</taxon>
        <taxon>Selenomonadaceae</taxon>
        <taxon>Selenobaculum</taxon>
    </lineage>
</organism>
<dbReference type="PANTHER" id="PTHR42866">
    <property type="entry name" value="3-DEOXY-MANNO-OCTULOSONATE CYTIDYLYLTRANSFERASE"/>
    <property type="match status" value="1"/>
</dbReference>
<evidence type="ECO:0000313" key="2">
    <source>
        <dbReference type="Proteomes" id="UP001243623"/>
    </source>
</evidence>
<dbReference type="Proteomes" id="UP001243623">
    <property type="component" value="Chromosome"/>
</dbReference>
<evidence type="ECO:0000313" key="1">
    <source>
        <dbReference type="EMBL" id="WIW71083.1"/>
    </source>
</evidence>